<dbReference type="SUPFAM" id="SSF109604">
    <property type="entry name" value="HD-domain/PDEase-like"/>
    <property type="match status" value="1"/>
</dbReference>
<organism evidence="1">
    <name type="scientific">marine sediment metagenome</name>
    <dbReference type="NCBI Taxonomy" id="412755"/>
    <lineage>
        <taxon>unclassified sequences</taxon>
        <taxon>metagenomes</taxon>
        <taxon>ecological metagenomes</taxon>
    </lineage>
</organism>
<evidence type="ECO:0008006" key="2">
    <source>
        <dbReference type="Google" id="ProtNLM"/>
    </source>
</evidence>
<name>A0A0F9FRH1_9ZZZZ</name>
<evidence type="ECO:0000313" key="1">
    <source>
        <dbReference type="EMBL" id="KKL80971.1"/>
    </source>
</evidence>
<protein>
    <recommendedName>
        <fullName evidence="2">HD domain-containing protein</fullName>
    </recommendedName>
</protein>
<proteinExistence type="predicted"/>
<gene>
    <name evidence="1" type="ORF">LCGC14_1999440</name>
</gene>
<accession>A0A0F9FRH1</accession>
<dbReference type="Gene3D" id="1.10.3210.10">
    <property type="entry name" value="Hypothetical protein af1432"/>
    <property type="match status" value="1"/>
</dbReference>
<comment type="caution">
    <text evidence="1">The sequence shown here is derived from an EMBL/GenBank/DDBJ whole genome shotgun (WGS) entry which is preliminary data.</text>
</comment>
<reference evidence="1" key="1">
    <citation type="journal article" date="2015" name="Nature">
        <title>Complex archaea that bridge the gap between prokaryotes and eukaryotes.</title>
        <authorList>
            <person name="Spang A."/>
            <person name="Saw J.H."/>
            <person name="Jorgensen S.L."/>
            <person name="Zaremba-Niedzwiedzka K."/>
            <person name="Martijn J."/>
            <person name="Lind A.E."/>
            <person name="van Eijk R."/>
            <person name="Schleper C."/>
            <person name="Guy L."/>
            <person name="Ettema T.J."/>
        </authorList>
    </citation>
    <scope>NUCLEOTIDE SEQUENCE</scope>
</reference>
<dbReference type="Pfam" id="PF12917">
    <property type="entry name" value="YfbR-like"/>
    <property type="match status" value="1"/>
</dbReference>
<dbReference type="EMBL" id="LAZR01022699">
    <property type="protein sequence ID" value="KKL80971.1"/>
    <property type="molecule type" value="Genomic_DNA"/>
</dbReference>
<sequence>MKTQEEKIRALREAGAVTRSHVIPHHGEYSIGKHCYNMACMLAILHPNPPAYLYQAILMHDFPERWTGDMTATAKWSFPGLRENLEAAEKGVHEVYKLWGEVPRALTPREQKWVSALDTMELLLWTEDQIAMGNQNAVGVKQNILHALPQRMGDYPQEVRQYLSNRVGWSREGDLVWPTKQS</sequence>
<dbReference type="AlphaFoldDB" id="A0A0F9FRH1"/>